<dbReference type="PANTHER" id="PTHR10266:SF3">
    <property type="entry name" value="CYTOCHROME C1, HEME PROTEIN, MITOCHONDRIAL"/>
    <property type="match status" value="1"/>
</dbReference>
<evidence type="ECO:0000256" key="8">
    <source>
        <dbReference type="ARBA" id="ARBA00023136"/>
    </source>
</evidence>
<dbReference type="Pfam" id="PF02167">
    <property type="entry name" value="Cytochrom_C1"/>
    <property type="match status" value="1"/>
</dbReference>
<dbReference type="Proteomes" id="UP000786693">
    <property type="component" value="Unassembled WGS sequence"/>
</dbReference>
<evidence type="ECO:0000313" key="13">
    <source>
        <dbReference type="EMBL" id="GIT96381.1"/>
    </source>
</evidence>
<keyword evidence="14" id="KW-1185">Reference proteome</keyword>
<comment type="subcellular location">
    <subcellularLocation>
        <location evidence="1">Membrane</location>
    </subcellularLocation>
</comment>
<evidence type="ECO:0000256" key="9">
    <source>
        <dbReference type="PROSITE-ProRule" id="PRU00433"/>
    </source>
</evidence>
<proteinExistence type="predicted"/>
<keyword evidence="5 9" id="KW-0479">Metal-binding</keyword>
<evidence type="ECO:0000256" key="4">
    <source>
        <dbReference type="ARBA" id="ARBA00022692"/>
    </source>
</evidence>
<accession>A0ABQ4NPN9</accession>
<feature type="chain" id="PRO_5045709472" description="Cytochrome c1" evidence="11">
    <location>
        <begin position="22"/>
        <end position="268"/>
    </location>
</feature>
<dbReference type="PROSITE" id="PS51007">
    <property type="entry name" value="CYTC"/>
    <property type="match status" value="1"/>
</dbReference>
<dbReference type="EMBL" id="BPFH01000006">
    <property type="protein sequence ID" value="GIT96381.1"/>
    <property type="molecule type" value="Genomic_DNA"/>
</dbReference>
<comment type="caution">
    <text evidence="13">The sequence shown here is derived from an EMBL/GenBank/DDBJ whole genome shotgun (WGS) entry which is preliminary data.</text>
</comment>
<keyword evidence="6 10" id="KW-1133">Transmembrane helix</keyword>
<dbReference type="SUPFAM" id="SSF46626">
    <property type="entry name" value="Cytochrome c"/>
    <property type="match status" value="1"/>
</dbReference>
<keyword evidence="8 10" id="KW-0472">Membrane</keyword>
<dbReference type="PANTHER" id="PTHR10266">
    <property type="entry name" value="CYTOCHROME C1"/>
    <property type="match status" value="1"/>
</dbReference>
<organism evidence="13 14">
    <name type="scientific">Jannaschia pagri</name>
    <dbReference type="NCBI Taxonomy" id="2829797"/>
    <lineage>
        <taxon>Bacteria</taxon>
        <taxon>Pseudomonadati</taxon>
        <taxon>Pseudomonadota</taxon>
        <taxon>Alphaproteobacteria</taxon>
        <taxon>Rhodobacterales</taxon>
        <taxon>Roseobacteraceae</taxon>
        <taxon>Jannaschia</taxon>
    </lineage>
</organism>
<keyword evidence="11" id="KW-0732">Signal</keyword>
<evidence type="ECO:0000256" key="2">
    <source>
        <dbReference type="ARBA" id="ARBA00016165"/>
    </source>
</evidence>
<dbReference type="PRINTS" id="PR00603">
    <property type="entry name" value="CYTOCHROMEC1"/>
</dbReference>
<keyword evidence="7 9" id="KW-0408">Iron</keyword>
<gene>
    <name evidence="13" type="primary">fbcC</name>
    <name evidence="13" type="ORF">JANAI62_30040</name>
</gene>
<feature type="domain" description="Cytochrome c" evidence="12">
    <location>
        <begin position="45"/>
        <end position="180"/>
    </location>
</feature>
<feature type="transmembrane region" description="Helical" evidence="10">
    <location>
        <begin position="233"/>
        <end position="250"/>
    </location>
</feature>
<evidence type="ECO:0000259" key="12">
    <source>
        <dbReference type="PROSITE" id="PS51007"/>
    </source>
</evidence>
<evidence type="ECO:0000256" key="6">
    <source>
        <dbReference type="ARBA" id="ARBA00022989"/>
    </source>
</evidence>
<reference evidence="13 14" key="1">
    <citation type="submission" date="2021-05" db="EMBL/GenBank/DDBJ databases">
        <title>Bacteria Genome sequencing.</title>
        <authorList>
            <person name="Takabe Y."/>
            <person name="Nakajima Y."/>
            <person name="Suzuki S."/>
            <person name="Shiozaki T."/>
        </authorList>
    </citation>
    <scope>NUCLEOTIDE SEQUENCE [LARGE SCALE GENOMIC DNA]</scope>
    <source>
        <strain evidence="13 14">AI_62</strain>
    </source>
</reference>
<evidence type="ECO:0000256" key="3">
    <source>
        <dbReference type="ARBA" id="ARBA00022617"/>
    </source>
</evidence>
<dbReference type="InterPro" id="IPR036909">
    <property type="entry name" value="Cyt_c-like_dom_sf"/>
</dbReference>
<evidence type="ECO:0000256" key="10">
    <source>
        <dbReference type="SAM" id="Phobius"/>
    </source>
</evidence>
<dbReference type="RefSeq" id="WP_220749883.1">
    <property type="nucleotide sequence ID" value="NZ_BPFH01000006.1"/>
</dbReference>
<dbReference type="Gene3D" id="1.20.5.100">
    <property type="entry name" value="Cytochrome c1, transmembrane anchor, C-terminal"/>
    <property type="match status" value="1"/>
</dbReference>
<feature type="signal peptide" evidence="11">
    <location>
        <begin position="1"/>
        <end position="21"/>
    </location>
</feature>
<dbReference type="InterPro" id="IPR002326">
    <property type="entry name" value="Cyt_c1"/>
</dbReference>
<keyword evidence="3 9" id="KW-0349">Heme</keyword>
<evidence type="ECO:0000256" key="1">
    <source>
        <dbReference type="ARBA" id="ARBA00004370"/>
    </source>
</evidence>
<sequence>MRSIITKTAAALAISTSAVFAAGGAGEVTNYPFSFEGLTGTYDQNQLQRGLKVYTEICAACHGLKYVPFRTLADEGGVGFTEDQMKAYTATYEVFDRSMNGGEGDFRTAAPTDHFPENNSVGAPDLSLMAKARAGFHGPANLGINQFLNGTGGPEYIASLLTGYTGEEKEEAGTVLYENKAFPGGWISMAPVLYGDDVEFDDGAPTDIDSIATDVSAFLMWTAEPKLAARKQMGLTAIIMLTVLSVLLYLTNKRIWAPVKGKGTRETA</sequence>
<evidence type="ECO:0000256" key="11">
    <source>
        <dbReference type="SAM" id="SignalP"/>
    </source>
</evidence>
<dbReference type="Gene3D" id="1.10.760.10">
    <property type="entry name" value="Cytochrome c-like domain"/>
    <property type="match status" value="1"/>
</dbReference>
<evidence type="ECO:0000313" key="14">
    <source>
        <dbReference type="Proteomes" id="UP000786693"/>
    </source>
</evidence>
<name>A0ABQ4NPN9_9RHOB</name>
<evidence type="ECO:0000256" key="7">
    <source>
        <dbReference type="ARBA" id="ARBA00023004"/>
    </source>
</evidence>
<dbReference type="InterPro" id="IPR009056">
    <property type="entry name" value="Cyt_c-like_dom"/>
</dbReference>
<evidence type="ECO:0000256" key="5">
    <source>
        <dbReference type="ARBA" id="ARBA00022723"/>
    </source>
</evidence>
<protein>
    <recommendedName>
        <fullName evidence="2">Cytochrome c1</fullName>
    </recommendedName>
</protein>
<keyword evidence="4 10" id="KW-0812">Transmembrane</keyword>